<keyword evidence="3" id="KW-1185">Reference proteome</keyword>
<evidence type="ECO:0000313" key="2">
    <source>
        <dbReference type="EMBL" id="TCL76871.1"/>
    </source>
</evidence>
<feature type="coiled-coil region" evidence="1">
    <location>
        <begin position="45"/>
        <end position="83"/>
    </location>
</feature>
<comment type="caution">
    <text evidence="2">The sequence shown here is derived from an EMBL/GenBank/DDBJ whole genome shotgun (WGS) entry which is preliminary data.</text>
</comment>
<proteinExistence type="predicted"/>
<name>A0A4R1SBJ6_HYDET</name>
<evidence type="ECO:0000313" key="3">
    <source>
        <dbReference type="Proteomes" id="UP000295008"/>
    </source>
</evidence>
<gene>
    <name evidence="2" type="ORF">EDC14_1001156</name>
</gene>
<evidence type="ECO:0000256" key="1">
    <source>
        <dbReference type="SAM" id="Coils"/>
    </source>
</evidence>
<dbReference type="AlphaFoldDB" id="A0A4R1SBJ6"/>
<dbReference type="Proteomes" id="UP000295008">
    <property type="component" value="Unassembled WGS sequence"/>
</dbReference>
<dbReference type="EMBL" id="SLUN01000001">
    <property type="protein sequence ID" value="TCL76871.1"/>
    <property type="molecule type" value="Genomic_DNA"/>
</dbReference>
<protein>
    <submittedName>
        <fullName evidence="2">Uncharacterized protein</fullName>
    </submittedName>
</protein>
<reference evidence="2 3" key="1">
    <citation type="submission" date="2019-03" db="EMBL/GenBank/DDBJ databases">
        <title>Genomic Encyclopedia of Type Strains, Phase IV (KMG-IV): sequencing the most valuable type-strain genomes for metagenomic binning, comparative biology and taxonomic classification.</title>
        <authorList>
            <person name="Goeker M."/>
        </authorList>
    </citation>
    <scope>NUCLEOTIDE SEQUENCE [LARGE SCALE GENOMIC DNA]</scope>
    <source>
        <strain evidence="2 3">LX-B</strain>
    </source>
</reference>
<keyword evidence="1" id="KW-0175">Coiled coil</keyword>
<dbReference type="RefSeq" id="WP_132012268.1">
    <property type="nucleotide sequence ID" value="NZ_SLUN01000001.1"/>
</dbReference>
<sequence>MDKLKNLAAFIEAARLMLAGLAAHVEQLGARGLDAAFLTALSAKYQQLLDSHEEQQALKARLMEKTQERQAIQRELLDQYREARKTVKIALPNETWREFGISDRF</sequence>
<accession>A0A4R1SBJ6</accession>
<organism evidence="2 3">
    <name type="scientific">Hydrogenispora ethanolica</name>
    <dbReference type="NCBI Taxonomy" id="1082276"/>
    <lineage>
        <taxon>Bacteria</taxon>
        <taxon>Bacillati</taxon>
        <taxon>Bacillota</taxon>
        <taxon>Hydrogenispora</taxon>
    </lineage>
</organism>